<dbReference type="Gene3D" id="2.180.10.10">
    <property type="entry name" value="RHS repeat-associated core"/>
    <property type="match status" value="2"/>
</dbReference>
<keyword evidence="3" id="KW-0732">Signal</keyword>
<dbReference type="Pfam" id="PF05593">
    <property type="entry name" value="RHS_repeat"/>
    <property type="match status" value="1"/>
</dbReference>
<organism evidence="5 6">
    <name type="scientific">Kibdelosporangium banguiense</name>
    <dbReference type="NCBI Taxonomy" id="1365924"/>
    <lineage>
        <taxon>Bacteria</taxon>
        <taxon>Bacillati</taxon>
        <taxon>Actinomycetota</taxon>
        <taxon>Actinomycetes</taxon>
        <taxon>Pseudonocardiales</taxon>
        <taxon>Pseudonocardiaceae</taxon>
        <taxon>Kibdelosporangium</taxon>
    </lineage>
</organism>
<dbReference type="InterPro" id="IPR056823">
    <property type="entry name" value="TEN-like_YD-shell"/>
</dbReference>
<dbReference type="RefSeq" id="WP_209640573.1">
    <property type="nucleotide sequence ID" value="NZ_JAGINW010000001.1"/>
</dbReference>
<dbReference type="InterPro" id="IPR050708">
    <property type="entry name" value="T6SS_VgrG/RHS"/>
</dbReference>
<accession>A0ABS4THE8</accession>
<dbReference type="PANTHER" id="PTHR32305:SF17">
    <property type="entry name" value="TRNA NUCLEASE WAPA"/>
    <property type="match status" value="1"/>
</dbReference>
<protein>
    <submittedName>
        <fullName evidence="5">RHS repeat-associated protein</fullName>
    </submittedName>
</protein>
<keyword evidence="6" id="KW-1185">Reference proteome</keyword>
<feature type="signal peptide" evidence="3">
    <location>
        <begin position="1"/>
        <end position="29"/>
    </location>
</feature>
<feature type="compositionally biased region" description="Basic residues" evidence="2">
    <location>
        <begin position="1911"/>
        <end position="1928"/>
    </location>
</feature>
<dbReference type="Proteomes" id="UP001519332">
    <property type="component" value="Unassembled WGS sequence"/>
</dbReference>
<name>A0ABS4THE8_9PSEU</name>
<sequence length="2052" mass="224655">MFRRSQRWLGGAIAFAVVSTLAVVTPAEAGADPGKPWTAQSEKSTPVRNATAEPAPPDAAEEKALKGSPSVTWPAASVSEVSSSGTQQRAAAQGPIRVKRAAGAAARAADAAPIRVEVLDRRLDGPMFRVAGAANEKLAVEVDYSGFRDAYGGDWAGRLKLAVLPECSLKTPELQECQAKPLSTRNDGSGTLTAEVQPEQNQLFAVTAAASSGAGDYQATSLSPGSTWTSGTSSGDFNWQYEMDTPPALQGPDPDLQLSYSSGNVDARTSATNNQPSWVGEGFDFNPGGYIERRYASCSTDTKDSTNTKKTGDLCWRTDNATLQLNGSGGELVRDDASGAWKLRNDDGSKIERVSGKDNGDNDGESWKITSKDGTQYFFGLHKLPGWTTGKQATNSVWTAPVFGNHKDEPCYKSTFDTAWCQQAWRWNLDYVVDVHGNTMSYFYKTETNNYSRNMTATKVSNYVRDGYLERIDYGQRDGEVYTKPAVAQVFMTVADRCIPGTDCVTSKPANWPDTPLDQQCTSTTNCGTKYTPTFWTQKRLAKVTTKVWNSTAFKDVNSWTLTHSFPAPGDGTRAGMWLASIQRTGLVGGSMSLPAVNFDGIQMANRVDGIDGIPPMNWWRMKAVRTETGGEIAVNYMPKDCAAPANLPAEDTNAKRCHPLKWTPDSLDDLAKERKDWFHKYVVADVTEKDLTTGLVPEVTQMNYVGTPAWHHDDEDGLIPAERKTWSQWRGFDRVQTRSGAAGGEQEQTEVLYYRGMDEDKTATGGVKDVKVVDSNGVAVEDSNDLAGAERERITFDKAGGKVTERSITDPWVSAATATRVRSWGTTKAYKTGESAVRQTEIHPDGGQLKSGSNNVYDANGLLLRTEQLHDLNNPNDDTCTRYSYTHNPTTHVLDVEYQEETVRVACDKTPNLPADLVDVERTYYDDNETLGAAPTKGDPTRRDELSGWADGAPTFKTVGRSKYDALGRHTEASDVFGETATTKYESTVGGPLTKITTTNPLGQSSSTEFEPAWGDPVATVDTNGKRSESAYDPLGRVTKTWQPGRARAESPTTEHSYLVRTNGPNTVTNRTLQPDGSYVTDIDLFDGQMRQRQTQDPAPGGGRVVTDTIYDSRGLEIKTNGPYYNDAPPGTDVVIPDEAMLPAQTVFEYDGNDRLTAEIFKVEGVEKWRTTHGYSGNRVDIDPPAGATPTSKFMDAEGRLTELRQYKGAGPTGEYDSTKYTYTPHGQLETVTDPAGNVWKHHYDLLGREIKTEDPDRGTTEITYNDGDQVATRKNAKGEILAFAYDAIGRQTAVHEGSLAGPKRLEWTFDKLPDGTPVPGVSVSSTRYINGNAYTQSITGVDAGNRPTGMSITIPASEGKLAGTYKFASSYRPDGDLAEATMPAAGGLAEEKLTYGYNSLGLPTTLSGKTSYVTNTTYTPYSEPQQVTLSAGGKWVKRGAEYEIGTRRLARTVTERETPGRMVSNVSYGYDQAGNITRIHNQPGADTGEQADTQCFQQDYLRRMTAAWTPRDGNCATAPSSAGLGGPAPYWSGWTYDKVGNRTSETKIGPDGKTTSSTYKYPDTGQARPHAVQSVTTTGPAGTKVDEFGYDATGNTTGRKLGTAPGQVLEWDLEGQLTKVTEGTKVTSYVYDGDGERLMRRDSTGTTLYLGTTEVLLTPNGVAQGTRHYVHDDETIAVRTSDDKLHWLDPNHVGTAELSIDAETQEVTRRRTDPFGNTRGAAPASWPGQQGFVGGTIDGDTGLTQLGERAYDPATGRFISTDPEIDFTEPQQMNAYSYANNNPITYSDPDGRFWVIVARVVATKVLVPVAKKIVVPVAKKVGSWVGKKIWSGLGWLGKKLGIAWTWVVKTVRTLVVKTIRVWIPKLIKKIQKSRIWKEAKKKIAKIIGKKNVERIKKVVKKVKQIWKKIKERKKEQKKPRKKQKEPKKKEPTPELVAIGKAKTPPSPRFGKHDAEHDGDDVLPQNGKKEPVGMSSYDTEENLRKNVSGQMWRLPKGTNLPDGLDWVKDNKPEGHITIYATRRMPFSEYQRLVEGLPWQYVKKVSRTGGGD</sequence>
<evidence type="ECO:0000259" key="4">
    <source>
        <dbReference type="Pfam" id="PF25023"/>
    </source>
</evidence>
<feature type="region of interest" description="Disordered" evidence="2">
    <location>
        <begin position="930"/>
        <end position="951"/>
    </location>
</feature>
<dbReference type="Pfam" id="PF25023">
    <property type="entry name" value="TEN_YD-shell"/>
    <property type="match status" value="1"/>
</dbReference>
<feature type="domain" description="Teneurin-like YD-shell" evidence="4">
    <location>
        <begin position="1587"/>
        <end position="1786"/>
    </location>
</feature>
<feature type="compositionally biased region" description="Polar residues" evidence="2">
    <location>
        <begin position="38"/>
        <end position="48"/>
    </location>
</feature>
<feature type="region of interest" description="Disordered" evidence="2">
    <location>
        <begin position="1911"/>
        <end position="1976"/>
    </location>
</feature>
<feature type="chain" id="PRO_5045917944" evidence="3">
    <location>
        <begin position="30"/>
        <end position="2052"/>
    </location>
</feature>
<feature type="compositionally biased region" description="Polar residues" evidence="2">
    <location>
        <begin position="79"/>
        <end position="90"/>
    </location>
</feature>
<evidence type="ECO:0000256" key="2">
    <source>
        <dbReference type="SAM" id="MobiDB-lite"/>
    </source>
</evidence>
<feature type="region of interest" description="Disordered" evidence="2">
    <location>
        <begin position="1714"/>
        <end position="1733"/>
    </location>
</feature>
<reference evidence="5 6" key="1">
    <citation type="submission" date="2021-03" db="EMBL/GenBank/DDBJ databases">
        <title>Sequencing the genomes of 1000 actinobacteria strains.</title>
        <authorList>
            <person name="Klenk H.-P."/>
        </authorList>
    </citation>
    <scope>NUCLEOTIDE SEQUENCE [LARGE SCALE GENOMIC DNA]</scope>
    <source>
        <strain evidence="5 6">DSM 46670</strain>
    </source>
</reference>
<keyword evidence="1" id="KW-0677">Repeat</keyword>
<evidence type="ECO:0000256" key="3">
    <source>
        <dbReference type="SAM" id="SignalP"/>
    </source>
</evidence>
<feature type="compositionally biased region" description="Polar residues" evidence="2">
    <location>
        <begin position="1064"/>
        <end position="1076"/>
    </location>
</feature>
<dbReference type="NCBIfam" id="TIGR03696">
    <property type="entry name" value="Rhs_assc_core"/>
    <property type="match status" value="1"/>
</dbReference>
<gene>
    <name evidence="5" type="ORF">JOF56_004114</name>
</gene>
<feature type="region of interest" description="Disordered" evidence="2">
    <location>
        <begin position="28"/>
        <end position="95"/>
    </location>
</feature>
<evidence type="ECO:0000313" key="5">
    <source>
        <dbReference type="EMBL" id="MBP2323729.1"/>
    </source>
</evidence>
<dbReference type="EMBL" id="JAGINW010000001">
    <property type="protein sequence ID" value="MBP2323729.1"/>
    <property type="molecule type" value="Genomic_DNA"/>
</dbReference>
<comment type="caution">
    <text evidence="5">The sequence shown here is derived from an EMBL/GenBank/DDBJ whole genome shotgun (WGS) entry which is preliminary data.</text>
</comment>
<proteinExistence type="predicted"/>
<dbReference type="InterPro" id="IPR022385">
    <property type="entry name" value="Rhs_assc_core"/>
</dbReference>
<evidence type="ECO:0000313" key="6">
    <source>
        <dbReference type="Proteomes" id="UP001519332"/>
    </source>
</evidence>
<evidence type="ECO:0000256" key="1">
    <source>
        <dbReference type="ARBA" id="ARBA00022737"/>
    </source>
</evidence>
<feature type="region of interest" description="Disordered" evidence="2">
    <location>
        <begin position="993"/>
        <end position="1077"/>
    </location>
</feature>
<feature type="compositionally biased region" description="Polar residues" evidence="2">
    <location>
        <begin position="996"/>
        <end position="1010"/>
    </location>
</feature>
<dbReference type="InterPro" id="IPR031325">
    <property type="entry name" value="RHS_repeat"/>
</dbReference>
<feature type="region of interest" description="Disordered" evidence="2">
    <location>
        <begin position="1545"/>
        <end position="1582"/>
    </location>
</feature>
<dbReference type="PANTHER" id="PTHR32305">
    <property type="match status" value="1"/>
</dbReference>